<dbReference type="InterPro" id="IPR007742">
    <property type="entry name" value="NosD_dom"/>
</dbReference>
<accession>F8AKW0</accession>
<dbReference type="InterPro" id="IPR011635">
    <property type="entry name" value="CARDB"/>
</dbReference>
<dbReference type="EMBL" id="CP002792">
    <property type="protein sequence ID" value="AEH07582.1"/>
    <property type="molecule type" value="Genomic_DNA"/>
</dbReference>
<keyword evidence="4" id="KW-1185">Reference proteome</keyword>
<dbReference type="RefSeq" id="WP_013867756.1">
    <property type="nucleotide sequence ID" value="NC_015636.1"/>
</dbReference>
<sequence>MSINNVSFGIEFWNVSNSKITNVNASNNNYGITLDLSSNNTITNVTVCNDHNGIYLDSSSSNIIYLNNFINNSKRNIYLTNLQNNIFHSPYIINYTYNGNTYCNYLGNYYSDYNGTDSNGDGIGDTPYNLDYCNNINDNYPLINKFENYKINRIINITPRPDLTVTNIRILKPLIVVNNSYIVYATIKNMGMNDASSFNAVLKDNGNIVATKTINSLNANSIETILFNWKPLTIGAHNLTVVVDINNPSK</sequence>
<dbReference type="NCBIfam" id="TIGR03804">
    <property type="entry name" value="para_beta_helix"/>
    <property type="match status" value="2"/>
</dbReference>
<evidence type="ECO:0000259" key="1">
    <source>
        <dbReference type="Pfam" id="PF05048"/>
    </source>
</evidence>
<evidence type="ECO:0000259" key="2">
    <source>
        <dbReference type="Pfam" id="PF07705"/>
    </source>
</evidence>
<feature type="domain" description="Periplasmic copper-binding protein NosD beta helix" evidence="1">
    <location>
        <begin position="3"/>
        <end position="115"/>
    </location>
</feature>
<feature type="domain" description="CARDB" evidence="2">
    <location>
        <begin position="160"/>
        <end position="247"/>
    </location>
</feature>
<proteinExistence type="predicted"/>
<dbReference type="eggNOG" id="arCOG02532">
    <property type="taxonomic scope" value="Archaea"/>
</dbReference>
<dbReference type="InterPro" id="IPR013783">
    <property type="entry name" value="Ig-like_fold"/>
</dbReference>
<dbReference type="OrthoDB" id="136775at2157"/>
<dbReference type="Pfam" id="PF05048">
    <property type="entry name" value="NosD"/>
    <property type="match status" value="1"/>
</dbReference>
<dbReference type="SUPFAM" id="SSF51126">
    <property type="entry name" value="Pectin lyase-like"/>
    <property type="match status" value="1"/>
</dbReference>
<dbReference type="Gene3D" id="2.60.40.10">
    <property type="entry name" value="Immunoglobulins"/>
    <property type="match status" value="1"/>
</dbReference>
<dbReference type="GeneID" id="10773778"/>
<gene>
    <name evidence="3" type="ordered locus">Metok_1620</name>
</gene>
<dbReference type="eggNOG" id="arCOG02553">
    <property type="taxonomic scope" value="Archaea"/>
</dbReference>
<protein>
    <submittedName>
        <fullName evidence="3">Periplasmic copper-binding protein</fullName>
    </submittedName>
</protein>
<dbReference type="STRING" id="647113.Metok_1620"/>
<organism evidence="3 4">
    <name type="scientific">Methanothermococcus okinawensis (strain DSM 14208 / JCM 11175 / IH1)</name>
    <dbReference type="NCBI Taxonomy" id="647113"/>
    <lineage>
        <taxon>Archaea</taxon>
        <taxon>Methanobacteriati</taxon>
        <taxon>Methanobacteriota</taxon>
        <taxon>Methanomada group</taxon>
        <taxon>Methanococci</taxon>
        <taxon>Methanococcales</taxon>
        <taxon>Methanococcaceae</taxon>
        <taxon>Methanothermococcus</taxon>
    </lineage>
</organism>
<dbReference type="Pfam" id="PF07705">
    <property type="entry name" value="CARDB"/>
    <property type="match status" value="1"/>
</dbReference>
<dbReference type="InterPro" id="IPR022441">
    <property type="entry name" value="Para_beta_helix_rpt-2"/>
</dbReference>
<evidence type="ECO:0000313" key="4">
    <source>
        <dbReference type="Proteomes" id="UP000009296"/>
    </source>
</evidence>
<dbReference type="KEGG" id="mok:Metok_1620"/>
<name>F8AKW0_METOI</name>
<dbReference type="InterPro" id="IPR006626">
    <property type="entry name" value="PbH1"/>
</dbReference>
<evidence type="ECO:0000313" key="3">
    <source>
        <dbReference type="EMBL" id="AEH07582.1"/>
    </source>
</evidence>
<dbReference type="InterPro" id="IPR011050">
    <property type="entry name" value="Pectin_lyase_fold/virulence"/>
</dbReference>
<dbReference type="Proteomes" id="UP000009296">
    <property type="component" value="Chromosome"/>
</dbReference>
<dbReference type="InterPro" id="IPR012334">
    <property type="entry name" value="Pectin_lyas_fold"/>
</dbReference>
<dbReference type="SMART" id="SM00710">
    <property type="entry name" value="PbH1"/>
    <property type="match status" value="3"/>
</dbReference>
<dbReference type="AlphaFoldDB" id="F8AKW0"/>
<dbReference type="HOGENOM" id="CLU_1109512_0_0_2"/>
<dbReference type="Gene3D" id="2.160.20.10">
    <property type="entry name" value="Single-stranded right-handed beta-helix, Pectin lyase-like"/>
    <property type="match status" value="1"/>
</dbReference>
<reference evidence="3" key="1">
    <citation type="submission" date="2011-05" db="EMBL/GenBank/DDBJ databases">
        <title>Complete sequence of chromosome of Methanothermococcus okinawensis IH1.</title>
        <authorList>
            <consortium name="US DOE Joint Genome Institute"/>
            <person name="Lucas S."/>
            <person name="Han J."/>
            <person name="Lapidus A."/>
            <person name="Cheng J.-F."/>
            <person name="Goodwin L."/>
            <person name="Pitluck S."/>
            <person name="Peters L."/>
            <person name="Mikhailova N."/>
            <person name="Held B."/>
            <person name="Han C."/>
            <person name="Tapia R."/>
            <person name="Land M."/>
            <person name="Hauser L."/>
            <person name="Kyrpides N."/>
            <person name="Ivanova N."/>
            <person name="Pagani I."/>
            <person name="Sieprawska-Lupa M."/>
            <person name="Takai K."/>
            <person name="Miyazaki J."/>
            <person name="Whitman W."/>
            <person name="Woyke T."/>
        </authorList>
    </citation>
    <scope>NUCLEOTIDE SEQUENCE [LARGE SCALE GENOMIC DNA]</scope>
    <source>
        <strain evidence="3">IH1</strain>
    </source>
</reference>